<evidence type="ECO:0000256" key="1">
    <source>
        <dbReference type="SAM" id="MobiDB-lite"/>
    </source>
</evidence>
<dbReference type="Gene3D" id="3.90.226.10">
    <property type="entry name" value="2-enoyl-CoA Hydratase, Chain A, domain 1"/>
    <property type="match status" value="1"/>
</dbReference>
<dbReference type="InterPro" id="IPR029045">
    <property type="entry name" value="ClpP/crotonase-like_dom_sf"/>
</dbReference>
<dbReference type="InterPro" id="IPR052766">
    <property type="entry name" value="S41A_metabolite_peptidase"/>
</dbReference>
<feature type="region of interest" description="Disordered" evidence="1">
    <location>
        <begin position="334"/>
        <end position="353"/>
    </location>
</feature>
<proteinExistence type="predicted"/>
<dbReference type="Pfam" id="PF23658">
    <property type="entry name" value="PDZ_CPAF_rel"/>
    <property type="match status" value="1"/>
</dbReference>
<feature type="domain" description="CPAF-like PDZ" evidence="2">
    <location>
        <begin position="171"/>
        <end position="291"/>
    </location>
</feature>
<protein>
    <recommendedName>
        <fullName evidence="2">CPAF-like PDZ domain-containing protein</fullName>
    </recommendedName>
</protein>
<dbReference type="SUPFAM" id="SSF52096">
    <property type="entry name" value="ClpP/crotonase"/>
    <property type="match status" value="1"/>
</dbReference>
<evidence type="ECO:0000313" key="4">
    <source>
        <dbReference type="Proteomes" id="UP000481861"/>
    </source>
</evidence>
<dbReference type="EMBL" id="JAADJZ010000028">
    <property type="protein sequence ID" value="KAF2866402.1"/>
    <property type="molecule type" value="Genomic_DNA"/>
</dbReference>
<sequence length="886" mass="97123">MPAPPRSIYAMSLTKSLAISFCFFASVFTKPLKGSFAPRQEATPTAPPSADSTACGDIIVAVKNEYTLFGASSVYECLQSVPFNPAIALQFLDYYSTTLQFQSTLGYHKSPPQGYQWPAIDVDQALEAIKQNVTAGVYKNQYEFEAQLQLLTVQFRDTHVSLNGGALSAFSFINPYGLISASVDGKQVPEIYLDEYFQTAKAEGKVPSPIVQINGEDVIDYLTRFAERNSLGYLEPHADWNSLMENPSMNIQGYLSLFQSTRLYPGDEKNGDAIIFTLKDGTKVEDIWWAYCVDCEETGPLTTGGDFYNYFVLGFLPESYNETDTWWPILPEEETEEEDTTEAEPTSPPVCLKGTPAEQNWCDESLGAYPNDPFVAQDELTLEGAGVVTGYMLKDISTAILSIPTFVQTGNNALNFRKAVQDFIGNATQAGISRVVIDLQQNSGGLNFLAYDTFKQFFPDQEPRDASRIRSHKNANILGSAYTEWWDRKDTDQDSYSEYAAIEWVATNRINAATGNNFSSWAEYFGPESSSGGDFSLAQRYNLSNEMFDHSAFRYIPWGYDSKIPMTSTTPPWSAENIVLLTDGLCGSTCALFTELMTHEAGVRTLTVGGRPVKGPMQAVSGTRGASVYSADSLDLDILGLSDELTVNNPTAAASLPNRTETGMWINYAGFTIRNQVRENDPTPLHFQYQAADCRIYYTLANIYNLTQLWHDTARAAWDDESFCVEDSTGYPTARGQSSAKPPPAVGNSVQTLAFDLDNIDLSEFALTANATFELHNGDKIPRAKGEIIKCGPGDSCAVGECQPMSFTCSDGSEKTKQSMCPPKCDPNKVEGTGCAKGQRCVPTTTKSSKKNVATKGKGPAKPKKNGFCTSDVGTVKMGCPRPVPV</sequence>
<dbReference type="InterPro" id="IPR056186">
    <property type="entry name" value="PDZ_CPAF-rel"/>
</dbReference>
<dbReference type="OrthoDB" id="27214at2759"/>
<organism evidence="3 4">
    <name type="scientific">Massariosphaeria phaeospora</name>
    <dbReference type="NCBI Taxonomy" id="100035"/>
    <lineage>
        <taxon>Eukaryota</taxon>
        <taxon>Fungi</taxon>
        <taxon>Dikarya</taxon>
        <taxon>Ascomycota</taxon>
        <taxon>Pezizomycotina</taxon>
        <taxon>Dothideomycetes</taxon>
        <taxon>Pleosporomycetidae</taxon>
        <taxon>Pleosporales</taxon>
        <taxon>Pleosporales incertae sedis</taxon>
        <taxon>Massariosphaeria</taxon>
    </lineage>
</organism>
<reference evidence="3 4" key="1">
    <citation type="submission" date="2020-01" db="EMBL/GenBank/DDBJ databases">
        <authorList>
            <consortium name="DOE Joint Genome Institute"/>
            <person name="Haridas S."/>
            <person name="Albert R."/>
            <person name="Binder M."/>
            <person name="Bloem J."/>
            <person name="Labutti K."/>
            <person name="Salamov A."/>
            <person name="Andreopoulos B."/>
            <person name="Baker S.E."/>
            <person name="Barry K."/>
            <person name="Bills G."/>
            <person name="Bluhm B.H."/>
            <person name="Cannon C."/>
            <person name="Castanera R."/>
            <person name="Culley D.E."/>
            <person name="Daum C."/>
            <person name="Ezra D."/>
            <person name="Gonzalez J.B."/>
            <person name="Henrissat B."/>
            <person name="Kuo A."/>
            <person name="Liang C."/>
            <person name="Lipzen A."/>
            <person name="Lutzoni F."/>
            <person name="Magnuson J."/>
            <person name="Mondo S."/>
            <person name="Nolan M."/>
            <person name="Ohm R."/>
            <person name="Pangilinan J."/>
            <person name="Park H.-J.H."/>
            <person name="Ramirez L."/>
            <person name="Alfaro M."/>
            <person name="Sun H."/>
            <person name="Tritt A."/>
            <person name="Yoshinaga Y."/>
            <person name="Zwiers L.-H.L."/>
            <person name="Turgeon B.G."/>
            <person name="Goodwin S.B."/>
            <person name="Spatafora J.W."/>
            <person name="Crous P.W."/>
            <person name="Grigoriev I.V."/>
        </authorList>
    </citation>
    <scope>NUCLEOTIDE SEQUENCE [LARGE SCALE GENOMIC DNA]</scope>
    <source>
        <strain evidence="3 4">CBS 611.86</strain>
    </source>
</reference>
<accession>A0A7C8M8B2</accession>
<dbReference type="PANTHER" id="PTHR37049:SF5">
    <property type="entry name" value="TAIL SPECIFIC PROTEASE DOMAIN-CONTAINING PROTEIN"/>
    <property type="match status" value="1"/>
</dbReference>
<dbReference type="AlphaFoldDB" id="A0A7C8M8B2"/>
<comment type="caution">
    <text evidence="3">The sequence shown here is derived from an EMBL/GenBank/DDBJ whole genome shotgun (WGS) entry which is preliminary data.</text>
</comment>
<evidence type="ECO:0000313" key="3">
    <source>
        <dbReference type="EMBL" id="KAF2866402.1"/>
    </source>
</evidence>
<dbReference type="PANTHER" id="PTHR37049">
    <property type="entry name" value="PEPTIDASE S41 FAMILY PROTEIN"/>
    <property type="match status" value="1"/>
</dbReference>
<dbReference type="Proteomes" id="UP000481861">
    <property type="component" value="Unassembled WGS sequence"/>
</dbReference>
<gene>
    <name evidence="3" type="ORF">BDV95DRAFT_209640</name>
</gene>
<evidence type="ECO:0000259" key="2">
    <source>
        <dbReference type="Pfam" id="PF23658"/>
    </source>
</evidence>
<keyword evidence="4" id="KW-1185">Reference proteome</keyword>
<name>A0A7C8M8B2_9PLEO</name>